<dbReference type="InterPro" id="IPR013098">
    <property type="entry name" value="Ig_I-set"/>
</dbReference>
<sequence>MYFLILFILHETLALVPDIFTYSTCINSPPEFSPGCMANLTVNLGDSAVFNCQVDPRCHIQYLYWYHEVNGQRRLLKTGKNSSEPYSHTIHSVLKRDLGRYHCVIANIRGKNECSASLSLNSQGNKPHLWTTVGRSHSANHRCLHSMCLYIIFFVFFWKGIVLSINWLSTYISA</sequence>
<evidence type="ECO:0000313" key="1">
    <source>
        <dbReference type="EMBL" id="CAF2827361.1"/>
    </source>
</evidence>
<dbReference type="InterPro" id="IPR036179">
    <property type="entry name" value="Ig-like_dom_sf"/>
</dbReference>
<dbReference type="Pfam" id="PF07679">
    <property type="entry name" value="I-set"/>
    <property type="match status" value="1"/>
</dbReference>
<dbReference type="SUPFAM" id="SSF48726">
    <property type="entry name" value="Immunoglobulin"/>
    <property type="match status" value="1"/>
</dbReference>
<keyword evidence="2" id="KW-1185">Reference proteome</keyword>
<dbReference type="Proteomes" id="UP000675881">
    <property type="component" value="Chromosome 13"/>
</dbReference>
<dbReference type="PROSITE" id="PS50835">
    <property type="entry name" value="IG_LIKE"/>
    <property type="match status" value="1"/>
</dbReference>
<dbReference type="InterPro" id="IPR013783">
    <property type="entry name" value="Ig-like_fold"/>
</dbReference>
<accession>A0A7R8CLD2</accession>
<protein>
    <submittedName>
        <fullName evidence="1">(salmon louse) hypothetical protein</fullName>
    </submittedName>
</protein>
<reference evidence="1" key="1">
    <citation type="submission" date="2021-02" db="EMBL/GenBank/DDBJ databases">
        <authorList>
            <person name="Bekaert M."/>
        </authorList>
    </citation>
    <scope>NUCLEOTIDE SEQUENCE</scope>
    <source>
        <strain evidence="1">IoA-00</strain>
    </source>
</reference>
<dbReference type="Gene3D" id="2.60.40.10">
    <property type="entry name" value="Immunoglobulins"/>
    <property type="match status" value="1"/>
</dbReference>
<proteinExistence type="predicted"/>
<dbReference type="InterPro" id="IPR007110">
    <property type="entry name" value="Ig-like_dom"/>
</dbReference>
<name>A0A7R8CLD2_LEPSM</name>
<gene>
    <name evidence="1" type="ORF">LSAA_4405</name>
</gene>
<organism evidence="1 2">
    <name type="scientific">Lepeophtheirus salmonis</name>
    <name type="common">Salmon louse</name>
    <name type="synonym">Caligus salmonis</name>
    <dbReference type="NCBI Taxonomy" id="72036"/>
    <lineage>
        <taxon>Eukaryota</taxon>
        <taxon>Metazoa</taxon>
        <taxon>Ecdysozoa</taxon>
        <taxon>Arthropoda</taxon>
        <taxon>Crustacea</taxon>
        <taxon>Multicrustacea</taxon>
        <taxon>Hexanauplia</taxon>
        <taxon>Copepoda</taxon>
        <taxon>Siphonostomatoida</taxon>
        <taxon>Caligidae</taxon>
        <taxon>Lepeophtheirus</taxon>
    </lineage>
</organism>
<dbReference type="SMART" id="SM00409">
    <property type="entry name" value="IG"/>
    <property type="match status" value="1"/>
</dbReference>
<dbReference type="EMBL" id="HG994592">
    <property type="protein sequence ID" value="CAF2827361.1"/>
    <property type="molecule type" value="Genomic_DNA"/>
</dbReference>
<evidence type="ECO:0000313" key="2">
    <source>
        <dbReference type="Proteomes" id="UP000675881"/>
    </source>
</evidence>
<dbReference type="AlphaFoldDB" id="A0A7R8CLD2"/>
<dbReference type="InterPro" id="IPR003599">
    <property type="entry name" value="Ig_sub"/>
</dbReference>